<keyword evidence="5" id="KW-0678">Repressor</keyword>
<feature type="binding site" evidence="12">
    <location>
        <position position="87"/>
    </location>
    <ligand>
        <name>Fe cation</name>
        <dbReference type="ChEBI" id="CHEBI:24875"/>
    </ligand>
</feature>
<evidence type="ECO:0000256" key="12">
    <source>
        <dbReference type="PIRSR" id="PIRSR602481-2"/>
    </source>
</evidence>
<dbReference type="CDD" id="cd07153">
    <property type="entry name" value="Fur_like"/>
    <property type="match status" value="1"/>
</dbReference>
<dbReference type="FunFam" id="1.10.10.10:FF:000459">
    <property type="entry name" value="Ferric uptake regulation protein"/>
    <property type="match status" value="1"/>
</dbReference>
<evidence type="ECO:0000313" key="13">
    <source>
        <dbReference type="EMBL" id="SDY76901.1"/>
    </source>
</evidence>
<feature type="binding site" evidence="12">
    <location>
        <position position="125"/>
    </location>
    <ligand>
        <name>Fe cation</name>
        <dbReference type="ChEBI" id="CHEBI:24875"/>
    </ligand>
</feature>
<feature type="binding site" evidence="11">
    <location>
        <position position="136"/>
    </location>
    <ligand>
        <name>Zn(2+)</name>
        <dbReference type="ChEBI" id="CHEBI:29105"/>
    </ligand>
</feature>
<reference evidence="14" key="1">
    <citation type="submission" date="2016-10" db="EMBL/GenBank/DDBJ databases">
        <authorList>
            <person name="Varghese N."/>
            <person name="Submissions S."/>
        </authorList>
    </citation>
    <scope>NUCLEOTIDE SEQUENCE [LARGE SCALE GENOMIC DNA]</scope>
    <source>
        <strain evidence="14">CGMCC 4.3530</strain>
    </source>
</reference>
<evidence type="ECO:0000256" key="4">
    <source>
        <dbReference type="ARBA" id="ARBA00022490"/>
    </source>
</evidence>
<comment type="cofactor">
    <cofactor evidence="11">
        <name>Zn(2+)</name>
        <dbReference type="ChEBI" id="CHEBI:29105"/>
    </cofactor>
    <text evidence="11">Binds 1 zinc ion per subunit.</text>
</comment>
<comment type="cofactor">
    <cofactor evidence="12">
        <name>Mn(2+)</name>
        <dbReference type="ChEBI" id="CHEBI:29035"/>
    </cofactor>
    <cofactor evidence="12">
        <name>Fe(2+)</name>
        <dbReference type="ChEBI" id="CHEBI:29033"/>
    </cofactor>
    <text evidence="12">Binds 1 Mn(2+) or Fe(2+) ion per subunit.</text>
</comment>
<keyword evidence="4" id="KW-0963">Cytoplasm</keyword>
<dbReference type="PANTHER" id="PTHR33202:SF2">
    <property type="entry name" value="FERRIC UPTAKE REGULATION PROTEIN"/>
    <property type="match status" value="1"/>
</dbReference>
<dbReference type="GO" id="GO:0005829">
    <property type="term" value="C:cytosol"/>
    <property type="evidence" value="ECO:0007669"/>
    <property type="project" value="TreeGrafter"/>
</dbReference>
<evidence type="ECO:0000256" key="7">
    <source>
        <dbReference type="ARBA" id="ARBA00022833"/>
    </source>
</evidence>
<keyword evidence="6 11" id="KW-0479">Metal-binding</keyword>
<sequence length="141" mass="15433">MTTGDGPTVGVPGLRATKQRAAVSNLLDQVDDFRSAQELHEELRRQGEGIGLTTVYRTLQTLADAGEVDVLRTPTGEAVYRRCSSHHHHHLVCRHCGRTVEVADPPVENWAERIGQEHGFSDVSHTVEIIGTCPDCTARGL</sequence>
<keyword evidence="12" id="KW-0408">Iron</keyword>
<evidence type="ECO:0000256" key="9">
    <source>
        <dbReference type="ARBA" id="ARBA00023125"/>
    </source>
</evidence>
<evidence type="ECO:0000256" key="8">
    <source>
        <dbReference type="ARBA" id="ARBA00023015"/>
    </source>
</evidence>
<dbReference type="SUPFAM" id="SSF46785">
    <property type="entry name" value="Winged helix' DNA-binding domain"/>
    <property type="match status" value="1"/>
</dbReference>
<feature type="binding site" evidence="12">
    <location>
        <position position="108"/>
    </location>
    <ligand>
        <name>Fe cation</name>
        <dbReference type="ChEBI" id="CHEBI:24875"/>
    </ligand>
</feature>
<comment type="subunit">
    <text evidence="3">Homodimer.</text>
</comment>
<evidence type="ECO:0000256" key="6">
    <source>
        <dbReference type="ARBA" id="ARBA00022723"/>
    </source>
</evidence>
<keyword evidence="9" id="KW-0238">DNA-binding</keyword>
<dbReference type="EMBL" id="FNOK01000034">
    <property type="protein sequence ID" value="SDY76901.1"/>
    <property type="molecule type" value="Genomic_DNA"/>
</dbReference>
<dbReference type="PANTHER" id="PTHR33202">
    <property type="entry name" value="ZINC UPTAKE REGULATION PROTEIN"/>
    <property type="match status" value="1"/>
</dbReference>
<comment type="similarity">
    <text evidence="2">Belongs to the Fur family.</text>
</comment>
<feature type="binding site" evidence="11">
    <location>
        <position position="93"/>
    </location>
    <ligand>
        <name>Zn(2+)</name>
        <dbReference type="ChEBI" id="CHEBI:29105"/>
    </ligand>
</feature>
<evidence type="ECO:0000256" key="1">
    <source>
        <dbReference type="ARBA" id="ARBA00004496"/>
    </source>
</evidence>
<protein>
    <submittedName>
        <fullName evidence="13">Zinc uptake regulator, Fur family</fullName>
    </submittedName>
</protein>
<dbReference type="InterPro" id="IPR036388">
    <property type="entry name" value="WH-like_DNA-bd_sf"/>
</dbReference>
<keyword evidence="10" id="KW-0804">Transcription</keyword>
<evidence type="ECO:0000256" key="11">
    <source>
        <dbReference type="PIRSR" id="PIRSR602481-1"/>
    </source>
</evidence>
<accession>A0A1H3MJP2</accession>
<evidence type="ECO:0000256" key="3">
    <source>
        <dbReference type="ARBA" id="ARBA00011738"/>
    </source>
</evidence>
<evidence type="ECO:0000256" key="2">
    <source>
        <dbReference type="ARBA" id="ARBA00007957"/>
    </source>
</evidence>
<dbReference type="AlphaFoldDB" id="A0A1H3MJP2"/>
<dbReference type="Proteomes" id="UP000199529">
    <property type="component" value="Unassembled WGS sequence"/>
</dbReference>
<dbReference type="STRING" id="418495.SAMN05216215_103487"/>
<dbReference type="OrthoDB" id="8659436at2"/>
<dbReference type="GO" id="GO:0008270">
    <property type="term" value="F:zinc ion binding"/>
    <property type="evidence" value="ECO:0007669"/>
    <property type="project" value="TreeGrafter"/>
</dbReference>
<dbReference type="GO" id="GO:0045892">
    <property type="term" value="P:negative regulation of DNA-templated transcription"/>
    <property type="evidence" value="ECO:0007669"/>
    <property type="project" value="TreeGrafter"/>
</dbReference>
<evidence type="ECO:0000313" key="14">
    <source>
        <dbReference type="Proteomes" id="UP000199529"/>
    </source>
</evidence>
<dbReference type="InterPro" id="IPR036390">
    <property type="entry name" value="WH_DNA-bd_sf"/>
</dbReference>
<comment type="subcellular location">
    <subcellularLocation>
        <location evidence="1">Cytoplasm</location>
    </subcellularLocation>
</comment>
<dbReference type="GO" id="GO:0000976">
    <property type="term" value="F:transcription cis-regulatory region binding"/>
    <property type="evidence" value="ECO:0007669"/>
    <property type="project" value="TreeGrafter"/>
</dbReference>
<keyword evidence="8" id="KW-0805">Transcription regulation</keyword>
<organism evidence="13 14">
    <name type="scientific">Saccharopolyspora shandongensis</name>
    <dbReference type="NCBI Taxonomy" id="418495"/>
    <lineage>
        <taxon>Bacteria</taxon>
        <taxon>Bacillati</taxon>
        <taxon>Actinomycetota</taxon>
        <taxon>Actinomycetes</taxon>
        <taxon>Pseudonocardiales</taxon>
        <taxon>Pseudonocardiaceae</taxon>
        <taxon>Saccharopolyspora</taxon>
    </lineage>
</organism>
<dbReference type="InterPro" id="IPR002481">
    <property type="entry name" value="FUR"/>
</dbReference>
<keyword evidence="14" id="KW-1185">Reference proteome</keyword>
<keyword evidence="7 11" id="KW-0862">Zinc</keyword>
<dbReference type="GO" id="GO:1900376">
    <property type="term" value="P:regulation of secondary metabolite biosynthetic process"/>
    <property type="evidence" value="ECO:0007669"/>
    <property type="project" value="TreeGrafter"/>
</dbReference>
<name>A0A1H3MJP2_9PSEU</name>
<dbReference type="GO" id="GO:0003700">
    <property type="term" value="F:DNA-binding transcription factor activity"/>
    <property type="evidence" value="ECO:0007669"/>
    <property type="project" value="InterPro"/>
</dbReference>
<dbReference type="RefSeq" id="WP_093271758.1">
    <property type="nucleotide sequence ID" value="NZ_FNOK01000034.1"/>
</dbReference>
<dbReference type="Gene3D" id="1.10.10.10">
    <property type="entry name" value="Winged helix-like DNA-binding domain superfamily/Winged helix DNA-binding domain"/>
    <property type="match status" value="1"/>
</dbReference>
<dbReference type="Pfam" id="PF01475">
    <property type="entry name" value="FUR"/>
    <property type="match status" value="1"/>
</dbReference>
<evidence type="ECO:0000256" key="10">
    <source>
        <dbReference type="ARBA" id="ARBA00023163"/>
    </source>
</evidence>
<dbReference type="InterPro" id="IPR043135">
    <property type="entry name" value="Fur_C"/>
</dbReference>
<gene>
    <name evidence="13" type="ORF">SAMN05216215_103487</name>
</gene>
<dbReference type="Gene3D" id="3.30.1490.190">
    <property type="match status" value="1"/>
</dbReference>
<feature type="binding site" evidence="11">
    <location>
        <position position="133"/>
    </location>
    <ligand>
        <name>Zn(2+)</name>
        <dbReference type="ChEBI" id="CHEBI:29105"/>
    </ligand>
</feature>
<evidence type="ECO:0000256" key="5">
    <source>
        <dbReference type="ARBA" id="ARBA00022491"/>
    </source>
</evidence>
<proteinExistence type="inferred from homology"/>
<feature type="binding site" evidence="11">
    <location>
        <position position="96"/>
    </location>
    <ligand>
        <name>Zn(2+)</name>
        <dbReference type="ChEBI" id="CHEBI:29105"/>
    </ligand>
</feature>